<dbReference type="Pfam" id="PF06429">
    <property type="entry name" value="Flg_bbr_C"/>
    <property type="match status" value="1"/>
</dbReference>
<evidence type="ECO:0000313" key="9">
    <source>
        <dbReference type="EMBL" id="PWG62313.1"/>
    </source>
</evidence>
<keyword evidence="9" id="KW-0282">Flagellum</keyword>
<dbReference type="PANTHER" id="PTHR30435:SF2">
    <property type="entry name" value="FLAGELLAR BASAL-BODY ROD PROTEIN FLGC"/>
    <property type="match status" value="1"/>
</dbReference>
<dbReference type="GO" id="GO:0030694">
    <property type="term" value="C:bacterial-type flagellum basal body, rod"/>
    <property type="evidence" value="ECO:0007669"/>
    <property type="project" value="UniProtKB-UniRule"/>
</dbReference>
<comment type="caution">
    <text evidence="9">The sequence shown here is derived from an EMBL/GenBank/DDBJ whole genome shotgun (WGS) entry which is preliminary data.</text>
</comment>
<feature type="domain" description="Flagellar basal-body/hook protein C-terminal" evidence="8">
    <location>
        <begin position="97"/>
        <end position="141"/>
    </location>
</feature>
<dbReference type="RefSeq" id="WP_109679180.1">
    <property type="nucleotide sequence ID" value="NZ_CP086615.1"/>
</dbReference>
<dbReference type="InterPro" id="IPR006299">
    <property type="entry name" value="FlgC"/>
</dbReference>
<keyword evidence="4 6" id="KW-0975">Bacterial flagellum</keyword>
<dbReference type="InterPro" id="IPR010930">
    <property type="entry name" value="Flg_bb/hook_C_dom"/>
</dbReference>
<evidence type="ECO:0000256" key="3">
    <source>
        <dbReference type="ARBA" id="ARBA00017941"/>
    </source>
</evidence>
<keyword evidence="9" id="KW-0969">Cilium</keyword>
<gene>
    <name evidence="9" type="primary">flgC</name>
    <name evidence="9" type="ORF">DEM34_12620</name>
</gene>
<protein>
    <recommendedName>
        <fullName evidence="3 6">Flagellar basal-body rod protein FlgC</fullName>
    </recommendedName>
</protein>
<dbReference type="PROSITE" id="PS00588">
    <property type="entry name" value="FLAGELLA_BB_ROD"/>
    <property type="match status" value="1"/>
</dbReference>
<evidence type="ECO:0000259" key="8">
    <source>
        <dbReference type="Pfam" id="PF06429"/>
    </source>
</evidence>
<feature type="domain" description="Flagellar basal body rod protein N-terminal" evidence="7">
    <location>
        <begin position="8"/>
        <end position="34"/>
    </location>
</feature>
<evidence type="ECO:0000256" key="4">
    <source>
        <dbReference type="ARBA" id="ARBA00023143"/>
    </source>
</evidence>
<dbReference type="PANTHER" id="PTHR30435">
    <property type="entry name" value="FLAGELLAR PROTEIN"/>
    <property type="match status" value="1"/>
</dbReference>
<dbReference type="Proteomes" id="UP000245474">
    <property type="component" value="Unassembled WGS sequence"/>
</dbReference>
<dbReference type="OrthoDB" id="9794148at2"/>
<dbReference type="EMBL" id="QFFI01000020">
    <property type="protein sequence ID" value="PWG62313.1"/>
    <property type="molecule type" value="Genomic_DNA"/>
</dbReference>
<evidence type="ECO:0000313" key="10">
    <source>
        <dbReference type="Proteomes" id="UP000245474"/>
    </source>
</evidence>
<dbReference type="GO" id="GO:0071978">
    <property type="term" value="P:bacterial-type flagellum-dependent swarming motility"/>
    <property type="evidence" value="ECO:0007669"/>
    <property type="project" value="TreeGrafter"/>
</dbReference>
<evidence type="ECO:0000256" key="6">
    <source>
        <dbReference type="RuleBase" id="RU362062"/>
    </source>
</evidence>
<sequence length="143" mass="15203">MALYDIFNISGSALTAQSTRLNVTASNLANAETVSGSPETAYRARQPVFAAELQAARGGLQAPGGQGGGGVQLRGIVESDAPVQPLYQPEHPEADADGYVYRSNVNTVEEMVNMISASRSYQNNVEVMTTSRDLLLQTLQLGQ</sequence>
<accession>A0A2U2MZU4</accession>
<keyword evidence="9" id="KW-0966">Cell projection</keyword>
<evidence type="ECO:0000256" key="2">
    <source>
        <dbReference type="ARBA" id="ARBA00009677"/>
    </source>
</evidence>
<comment type="subunit">
    <text evidence="5 6">The basal body constitutes a major portion of the flagellar organelle and consists of four rings (L,P,S, and M) mounted on a central rod. The rod consists of about 26 subunits of FlgG in the distal portion, and FlgB, FlgC and FlgF are thought to build up the proximal portion of the rod with about 6 subunits each.</text>
</comment>
<organism evidence="9 10">
    <name type="scientific">Sediminicurvatus halobius</name>
    <dbReference type="NCBI Taxonomy" id="2182432"/>
    <lineage>
        <taxon>Bacteria</taxon>
        <taxon>Pseudomonadati</taxon>
        <taxon>Pseudomonadota</taxon>
        <taxon>Gammaproteobacteria</taxon>
        <taxon>Chromatiales</taxon>
        <taxon>Ectothiorhodospiraceae</taxon>
        <taxon>Sediminicurvatus</taxon>
    </lineage>
</organism>
<evidence type="ECO:0000256" key="5">
    <source>
        <dbReference type="ARBA" id="ARBA00025933"/>
    </source>
</evidence>
<dbReference type="AlphaFoldDB" id="A0A2U2MZU4"/>
<evidence type="ECO:0000256" key="1">
    <source>
        <dbReference type="ARBA" id="ARBA00004117"/>
    </source>
</evidence>
<proteinExistence type="inferred from homology"/>
<dbReference type="NCBIfam" id="TIGR01395">
    <property type="entry name" value="FlgC"/>
    <property type="match status" value="1"/>
</dbReference>
<reference evidence="9 10" key="1">
    <citation type="submission" date="2018-05" db="EMBL/GenBank/DDBJ databases">
        <title>Spiribacter halobius sp. nov., a moderately halophilic bacterium isolated from marine solar saltern.</title>
        <authorList>
            <person name="Zheng W.-S."/>
            <person name="Lu D.-C."/>
            <person name="Du Z.-J."/>
        </authorList>
    </citation>
    <scope>NUCLEOTIDE SEQUENCE [LARGE SCALE GENOMIC DNA]</scope>
    <source>
        <strain evidence="9 10">E85</strain>
    </source>
</reference>
<dbReference type="InterPro" id="IPR001444">
    <property type="entry name" value="Flag_bb_rod_N"/>
</dbReference>
<name>A0A2U2MZU4_9GAMM</name>
<comment type="subcellular location">
    <subcellularLocation>
        <location evidence="1 6">Bacterial flagellum basal body</location>
    </subcellularLocation>
</comment>
<comment type="similarity">
    <text evidence="2">Belongs to the flagella basal body rod proteins family.</text>
</comment>
<dbReference type="InterPro" id="IPR019776">
    <property type="entry name" value="Flagellar_basal_body_rod_CS"/>
</dbReference>
<evidence type="ECO:0000259" key="7">
    <source>
        <dbReference type="Pfam" id="PF00460"/>
    </source>
</evidence>
<keyword evidence="10" id="KW-1185">Reference proteome</keyword>
<dbReference type="Pfam" id="PF00460">
    <property type="entry name" value="Flg_bb_rod"/>
    <property type="match status" value="1"/>
</dbReference>